<dbReference type="CDD" id="cd12913">
    <property type="entry name" value="PDC1_MCP_like"/>
    <property type="match status" value="1"/>
</dbReference>
<keyword evidence="9" id="KW-0175">Coiled coil</keyword>
<keyword evidence="3" id="KW-0488">Methylation</keyword>
<evidence type="ECO:0000256" key="4">
    <source>
        <dbReference type="ARBA" id="ARBA00022692"/>
    </source>
</evidence>
<feature type="transmembrane region" description="Helical" evidence="10">
    <location>
        <begin position="13"/>
        <end position="34"/>
    </location>
</feature>
<protein>
    <recommendedName>
        <fullName evidence="11">Methyl-accepting transducer domain-containing protein</fullName>
    </recommendedName>
</protein>
<evidence type="ECO:0000256" key="3">
    <source>
        <dbReference type="ARBA" id="ARBA00022481"/>
    </source>
</evidence>
<dbReference type="SUPFAM" id="SSF58104">
    <property type="entry name" value="Methyl-accepting chemotaxis protein (MCP) signaling domain"/>
    <property type="match status" value="1"/>
</dbReference>
<dbReference type="RefSeq" id="WP_276572396.1">
    <property type="nucleotide sequence ID" value="NZ_AP024238.1"/>
</dbReference>
<dbReference type="PANTHER" id="PTHR43531:SF14">
    <property type="entry name" value="METHYL-ACCEPTING CHEMOTAXIS PROTEIN I-RELATED"/>
    <property type="match status" value="1"/>
</dbReference>
<feature type="transmembrane region" description="Helical" evidence="10">
    <location>
        <begin position="321"/>
        <end position="342"/>
    </location>
</feature>
<keyword evidence="5 10" id="KW-1133">Transmembrane helix</keyword>
<keyword evidence="6 10" id="KW-0472">Membrane</keyword>
<dbReference type="Proteomes" id="UP000824366">
    <property type="component" value="Chromosome"/>
</dbReference>
<keyword evidence="2" id="KW-1003">Cell membrane</keyword>
<gene>
    <name evidence="12" type="ORF">MIZ03_2476</name>
</gene>
<dbReference type="Gene3D" id="1.10.287.950">
    <property type="entry name" value="Methyl-accepting chemotaxis protein"/>
    <property type="match status" value="1"/>
</dbReference>
<evidence type="ECO:0000256" key="2">
    <source>
        <dbReference type="ARBA" id="ARBA00022475"/>
    </source>
</evidence>
<keyword evidence="13" id="KW-1185">Reference proteome</keyword>
<dbReference type="SMART" id="SM00283">
    <property type="entry name" value="MA"/>
    <property type="match status" value="1"/>
</dbReference>
<dbReference type="InterPro" id="IPR004089">
    <property type="entry name" value="MCPsignal_dom"/>
</dbReference>
<keyword evidence="4 10" id="KW-0812">Transmembrane</keyword>
<dbReference type="EMBL" id="AP024238">
    <property type="protein sequence ID" value="BCO27587.1"/>
    <property type="molecule type" value="Genomic_DNA"/>
</dbReference>
<dbReference type="PROSITE" id="PS50111">
    <property type="entry name" value="CHEMOTAXIS_TRANSDUC_2"/>
    <property type="match status" value="1"/>
</dbReference>
<feature type="domain" description="Methyl-accepting transducer" evidence="11">
    <location>
        <begin position="404"/>
        <end position="633"/>
    </location>
</feature>
<comment type="subcellular location">
    <subcellularLocation>
        <location evidence="1">Cell membrane</location>
        <topology evidence="1">Multi-pass membrane protein</topology>
    </subcellularLocation>
</comment>
<accession>A0ABN6D6F7</accession>
<dbReference type="Gene3D" id="3.30.450.20">
    <property type="entry name" value="PAS domain"/>
    <property type="match status" value="2"/>
</dbReference>
<feature type="coiled-coil region" evidence="9">
    <location>
        <begin position="423"/>
        <end position="460"/>
    </location>
</feature>
<dbReference type="InterPro" id="IPR033479">
    <property type="entry name" value="dCache_1"/>
</dbReference>
<evidence type="ECO:0000256" key="7">
    <source>
        <dbReference type="ARBA" id="ARBA00029447"/>
    </source>
</evidence>
<evidence type="ECO:0000256" key="9">
    <source>
        <dbReference type="SAM" id="Coils"/>
    </source>
</evidence>
<dbReference type="CDD" id="cd11386">
    <property type="entry name" value="MCP_signal"/>
    <property type="match status" value="1"/>
</dbReference>
<evidence type="ECO:0000256" key="6">
    <source>
        <dbReference type="ARBA" id="ARBA00023136"/>
    </source>
</evidence>
<evidence type="ECO:0000259" key="11">
    <source>
        <dbReference type="PROSITE" id="PS50111"/>
    </source>
</evidence>
<comment type="similarity">
    <text evidence="7">Belongs to the methyl-accepting chemotaxis (MCP) protein family.</text>
</comment>
<evidence type="ECO:0000313" key="13">
    <source>
        <dbReference type="Proteomes" id="UP000824366"/>
    </source>
</evidence>
<evidence type="ECO:0000256" key="5">
    <source>
        <dbReference type="ARBA" id="ARBA00022989"/>
    </source>
</evidence>
<evidence type="ECO:0000256" key="10">
    <source>
        <dbReference type="SAM" id="Phobius"/>
    </source>
</evidence>
<organism evidence="12 13">
    <name type="scientific">Rhodoferax lithotrophicus</name>
    <dbReference type="NCBI Taxonomy" id="2798804"/>
    <lineage>
        <taxon>Bacteria</taxon>
        <taxon>Pseudomonadati</taxon>
        <taxon>Pseudomonadota</taxon>
        <taxon>Betaproteobacteria</taxon>
        <taxon>Burkholderiales</taxon>
        <taxon>Comamonadaceae</taxon>
        <taxon>Rhodoferax</taxon>
    </lineage>
</organism>
<sequence>MPTKPTTTLKIKALTLTAVIVLIAFTLTIGLLTYQATTMQKEMVLQYTGQLAKTQASQAAAHIEVALNAADTLSNTLSGIKSVNLTSRTAADALLKSVLEGNPSFLGVWTCWEPNAFDGKDAEYADKPGHDATGRFIPYWNRGAGSTAVEALVDYDKPGAGDYYLLAKQSGETTLIEPYVYKVGGKDIVMTTVAVPIKVNGKFVGVVGIDLPLDGFQSVISKIRPYETGFASLISNSGLYVGDVDEKNVGKDMGTSERAVMVKAAIKAGQEYEAHYFNEQLHTDVTSIYVPVHIGALKSVWSFAATVPDDKALAGVKKQRYVAVLLGLLSVIAVSVGLNFLISRLVLRPLGGEPADAAAIAARVAQGNLIGTIQLGNNDASSLMAQLKHMQDNLARVVTTVRQGSHGVATASAEIAQGNQDLSARTESQASALEQTAASMEELSATVKQNADNARQANELAKSASSIAGEGGEVMGQVINTMKGINDSSRKIADIIGVIDGIAFQTNILALNAAVEAARAGEQGRGFAVVASEVRSLAGRSAEAAKEIKRLINDSEAQVDQGSALVDKAGSTMVTLVSAIKRVTDIMGEISAASSEQAQGVAQVGEAVTQMDQVTQQNAALVEQMAAAASSLQNQANELVNSMAVFTVSDDSGSGLTASAPVPVHLLGRNV</sequence>
<dbReference type="Pfam" id="PF00015">
    <property type="entry name" value="MCPsignal"/>
    <property type="match status" value="1"/>
</dbReference>
<name>A0ABN6D6F7_9BURK</name>
<dbReference type="InterPro" id="IPR051310">
    <property type="entry name" value="MCP_chemotaxis"/>
</dbReference>
<evidence type="ECO:0000256" key="8">
    <source>
        <dbReference type="PROSITE-ProRule" id="PRU00284"/>
    </source>
</evidence>
<proteinExistence type="inferred from homology"/>
<reference evidence="12 13" key="1">
    <citation type="journal article" date="2021" name="Microbiol. Spectr.">
        <title>A Single Bacterium Capable of Oxidation and Reduction of Iron at Circumneutral pH.</title>
        <authorList>
            <person name="Kato S."/>
            <person name="Ohkuma M."/>
        </authorList>
    </citation>
    <scope>NUCLEOTIDE SEQUENCE [LARGE SCALE GENOMIC DNA]</scope>
    <source>
        <strain evidence="12 13">MIZ03</strain>
    </source>
</reference>
<dbReference type="Pfam" id="PF02743">
    <property type="entry name" value="dCache_1"/>
    <property type="match status" value="1"/>
</dbReference>
<evidence type="ECO:0000256" key="1">
    <source>
        <dbReference type="ARBA" id="ARBA00004651"/>
    </source>
</evidence>
<dbReference type="PANTHER" id="PTHR43531">
    <property type="entry name" value="PROTEIN ICFG"/>
    <property type="match status" value="1"/>
</dbReference>
<evidence type="ECO:0000313" key="12">
    <source>
        <dbReference type="EMBL" id="BCO27587.1"/>
    </source>
</evidence>
<keyword evidence="8" id="KW-0807">Transducer</keyword>